<sequence>MAASITTFPQFGDFPTEIRLAIWRLCLPHRVVELDQQPVDIIWDEDEEDDPTCPANSLTQLHNKAPPAVTRVCREARQVAFERGHKLPWFPDPRDPENTQDFAKYMAFDLWLDPERDIIHINWDPMADIDWMSYDWGDPIRCLMSFAARTTARMASFRLGLLRAMKSQDVPHRHYRWTRSELADLIRAQNPPLRWSVVMRPPFLVHADDVAHTDGLFGLLGDAPVQLVEIDDGQRIQKYFDIADTPGSRLNEDALREAQDELLDITKTLFVDLETAPSFHPVLMFRLCPTHMQAGLNGWGVIGIDLGLLDGTGQLSQTYC</sequence>
<dbReference type="InParanoid" id="A0A2P5HVH8"/>
<name>A0A2P5HVH8_DIAHE</name>
<dbReference type="PANTHER" id="PTHR35910">
    <property type="entry name" value="2EXR DOMAIN-CONTAINING PROTEIN"/>
    <property type="match status" value="1"/>
</dbReference>
<dbReference type="InterPro" id="IPR045518">
    <property type="entry name" value="2EXR"/>
</dbReference>
<dbReference type="STRING" id="158607.A0A2P5HVH8"/>
<reference evidence="2" key="1">
    <citation type="submission" date="2017-09" db="EMBL/GenBank/DDBJ databases">
        <title>Polyketide synthases of a Diaporthe helianthi virulent isolate.</title>
        <authorList>
            <person name="Baroncelli R."/>
        </authorList>
    </citation>
    <scope>NUCLEOTIDE SEQUENCE [LARGE SCALE GENOMIC DNA]</scope>
    <source>
        <strain evidence="2">7/96</strain>
    </source>
</reference>
<proteinExistence type="predicted"/>
<protein>
    <recommendedName>
        <fullName evidence="1">2EXR domain-containing protein</fullName>
    </recommendedName>
</protein>
<feature type="domain" description="2EXR" evidence="1">
    <location>
        <begin position="8"/>
        <end position="119"/>
    </location>
</feature>
<dbReference type="PANTHER" id="PTHR35910:SF1">
    <property type="entry name" value="2EXR DOMAIN-CONTAINING PROTEIN"/>
    <property type="match status" value="1"/>
</dbReference>
<evidence type="ECO:0000313" key="3">
    <source>
        <dbReference type="Proteomes" id="UP000094444"/>
    </source>
</evidence>
<comment type="caution">
    <text evidence="2">The sequence shown here is derived from an EMBL/GenBank/DDBJ whole genome shotgun (WGS) entry which is preliminary data.</text>
</comment>
<evidence type="ECO:0000313" key="2">
    <source>
        <dbReference type="EMBL" id="POS74268.1"/>
    </source>
</evidence>
<keyword evidence="3" id="KW-1185">Reference proteome</keyword>
<dbReference type="Proteomes" id="UP000094444">
    <property type="component" value="Unassembled WGS sequence"/>
</dbReference>
<gene>
    <name evidence="2" type="ORF">DHEL01_v207331</name>
</gene>
<accession>A0A2P5HVH8</accession>
<dbReference type="OrthoDB" id="3540486at2759"/>
<dbReference type="Pfam" id="PF20150">
    <property type="entry name" value="2EXR"/>
    <property type="match status" value="1"/>
</dbReference>
<organism evidence="2 3">
    <name type="scientific">Diaporthe helianthi</name>
    <dbReference type="NCBI Taxonomy" id="158607"/>
    <lineage>
        <taxon>Eukaryota</taxon>
        <taxon>Fungi</taxon>
        <taxon>Dikarya</taxon>
        <taxon>Ascomycota</taxon>
        <taxon>Pezizomycotina</taxon>
        <taxon>Sordariomycetes</taxon>
        <taxon>Sordariomycetidae</taxon>
        <taxon>Diaporthales</taxon>
        <taxon>Diaporthaceae</taxon>
        <taxon>Diaporthe</taxon>
    </lineage>
</organism>
<evidence type="ECO:0000259" key="1">
    <source>
        <dbReference type="Pfam" id="PF20150"/>
    </source>
</evidence>
<dbReference type="EMBL" id="MAVT02000657">
    <property type="protein sequence ID" value="POS74268.1"/>
    <property type="molecule type" value="Genomic_DNA"/>
</dbReference>
<dbReference type="AlphaFoldDB" id="A0A2P5HVH8"/>